<evidence type="ECO:0000256" key="1">
    <source>
        <dbReference type="SAM" id="Phobius"/>
    </source>
</evidence>
<evidence type="ECO:0000313" key="3">
    <source>
        <dbReference type="Proteomes" id="UP000681967"/>
    </source>
</evidence>
<protein>
    <submittedName>
        <fullName evidence="2">Uncharacterized protein</fullName>
    </submittedName>
</protein>
<feature type="non-terminal residue" evidence="2">
    <location>
        <position position="1"/>
    </location>
</feature>
<proteinExistence type="predicted"/>
<reference evidence="2" key="1">
    <citation type="submission" date="2021-02" db="EMBL/GenBank/DDBJ databases">
        <authorList>
            <person name="Nowell W R."/>
        </authorList>
    </citation>
    <scope>NUCLEOTIDE SEQUENCE</scope>
</reference>
<dbReference type="EMBL" id="CAJOBH010018217">
    <property type="protein sequence ID" value="CAF4204407.1"/>
    <property type="molecule type" value="Genomic_DNA"/>
</dbReference>
<dbReference type="Proteomes" id="UP000681967">
    <property type="component" value="Unassembled WGS sequence"/>
</dbReference>
<keyword evidence="1" id="KW-0472">Membrane</keyword>
<sequence length="356" mass="40372">MSDINDRKMRKKNKFIPSTKFTNVSNRIGPLTIDLLQASTNDVNDNKQNGSQTTILTSTESNTSIQEQLQRLRIRFNQLSRERRLLTCLLVLFAIIMCGLLIGIFILSLTFQGRAPIVYREINTTNIGTSYGVVHQNDQQLLSTVIDINTTITARIIDTTLITTTIELTTSTEKQLARYGESCDNDNGCERPFICHKRGSSSPGMCRCPMNYDFTRDKCVGDLNALCTKDIDCQQYMLCSGMNDGTRRCQCQKQFDYDNDKRQCLRVESQTCDKMNQYDPCSQNYACACFHRLDGPNATICIDEFSISCSELIPCESSANRCYEAEHICVRHPRCNQLPVCYPVPIFNQQLCPSIP</sequence>
<gene>
    <name evidence="2" type="ORF">BYL167_LOCUS23784</name>
</gene>
<accession>A0A8S2SJ21</accession>
<organism evidence="2 3">
    <name type="scientific">Rotaria magnacalcarata</name>
    <dbReference type="NCBI Taxonomy" id="392030"/>
    <lineage>
        <taxon>Eukaryota</taxon>
        <taxon>Metazoa</taxon>
        <taxon>Spiralia</taxon>
        <taxon>Gnathifera</taxon>
        <taxon>Rotifera</taxon>
        <taxon>Eurotatoria</taxon>
        <taxon>Bdelloidea</taxon>
        <taxon>Philodinida</taxon>
        <taxon>Philodinidae</taxon>
        <taxon>Rotaria</taxon>
    </lineage>
</organism>
<feature type="transmembrane region" description="Helical" evidence="1">
    <location>
        <begin position="85"/>
        <end position="111"/>
    </location>
</feature>
<keyword evidence="1" id="KW-1133">Transmembrane helix</keyword>
<name>A0A8S2SJ21_9BILA</name>
<comment type="caution">
    <text evidence="2">The sequence shown here is derived from an EMBL/GenBank/DDBJ whole genome shotgun (WGS) entry which is preliminary data.</text>
</comment>
<keyword evidence="1" id="KW-0812">Transmembrane</keyword>
<dbReference type="AlphaFoldDB" id="A0A8S2SJ21"/>
<evidence type="ECO:0000313" key="2">
    <source>
        <dbReference type="EMBL" id="CAF4204407.1"/>
    </source>
</evidence>